<gene>
    <name evidence="4" type="ORF">ABLG96_06995</name>
</gene>
<organism evidence="4">
    <name type="scientific">Nakamurella sp. A5-74</name>
    <dbReference type="NCBI Taxonomy" id="3158264"/>
    <lineage>
        <taxon>Bacteria</taxon>
        <taxon>Bacillati</taxon>
        <taxon>Actinomycetota</taxon>
        <taxon>Actinomycetes</taxon>
        <taxon>Nakamurellales</taxon>
        <taxon>Nakamurellaceae</taxon>
        <taxon>Nakamurella</taxon>
    </lineage>
</organism>
<protein>
    <submittedName>
        <fullName evidence="4">Endonuclease/exonuclease/phosphatase family protein</fullName>
    </submittedName>
</protein>
<feature type="transmembrane region" description="Helical" evidence="2">
    <location>
        <begin position="63"/>
        <end position="87"/>
    </location>
</feature>
<keyword evidence="4" id="KW-0255">Endonuclease</keyword>
<evidence type="ECO:0000313" key="4">
    <source>
        <dbReference type="EMBL" id="XCG65040.1"/>
    </source>
</evidence>
<feature type="transmembrane region" description="Helical" evidence="2">
    <location>
        <begin position="37"/>
        <end position="57"/>
    </location>
</feature>
<keyword evidence="2" id="KW-1133">Transmembrane helix</keyword>
<dbReference type="EMBL" id="CP159218">
    <property type="protein sequence ID" value="XCG65040.1"/>
    <property type="molecule type" value="Genomic_DNA"/>
</dbReference>
<feature type="transmembrane region" description="Helical" evidence="2">
    <location>
        <begin position="99"/>
        <end position="120"/>
    </location>
</feature>
<keyword evidence="2" id="KW-0812">Transmembrane</keyword>
<keyword evidence="2" id="KW-0472">Membrane</keyword>
<dbReference type="InterPro" id="IPR005135">
    <property type="entry name" value="Endo/exonuclease/phosphatase"/>
</dbReference>
<keyword evidence="4" id="KW-0378">Hydrolase</keyword>
<feature type="domain" description="Endonuclease/exonuclease/phosphatase" evidence="3">
    <location>
        <begin position="146"/>
        <end position="343"/>
    </location>
</feature>
<dbReference type="AlphaFoldDB" id="A0AAU8DV07"/>
<evidence type="ECO:0000256" key="1">
    <source>
        <dbReference type="SAM" id="MobiDB-lite"/>
    </source>
</evidence>
<proteinExistence type="predicted"/>
<dbReference type="GO" id="GO:0004519">
    <property type="term" value="F:endonuclease activity"/>
    <property type="evidence" value="ECO:0007669"/>
    <property type="project" value="UniProtKB-KW"/>
</dbReference>
<dbReference type="RefSeq" id="WP_353650651.1">
    <property type="nucleotide sequence ID" value="NZ_CP159218.1"/>
</dbReference>
<feature type="region of interest" description="Disordered" evidence="1">
    <location>
        <begin position="1"/>
        <end position="23"/>
    </location>
</feature>
<accession>A0AAU8DV07</accession>
<dbReference type="Pfam" id="PF03372">
    <property type="entry name" value="Exo_endo_phos"/>
    <property type="match status" value="1"/>
</dbReference>
<dbReference type="SUPFAM" id="SSF56219">
    <property type="entry name" value="DNase I-like"/>
    <property type="match status" value="1"/>
</dbReference>
<keyword evidence="4" id="KW-0540">Nuclease</keyword>
<dbReference type="Gene3D" id="3.60.10.10">
    <property type="entry name" value="Endonuclease/exonuclease/phosphatase"/>
    <property type="match status" value="1"/>
</dbReference>
<feature type="compositionally biased region" description="Basic and acidic residues" evidence="1">
    <location>
        <begin position="1"/>
        <end position="13"/>
    </location>
</feature>
<name>A0AAU8DV07_9ACTN</name>
<dbReference type="InterPro" id="IPR036691">
    <property type="entry name" value="Endo/exonu/phosph_ase_sf"/>
</dbReference>
<sequence>MRVDERSDGDRAKPGPTVIEPGPTAIERRRSRDPVRWILLALLVLVCLLSLIARPLGISGWPLVAQLISLKVLLGLGFVVLALVAAGIAQLRGRLRSPLVLSVCAALLVTGAVHVGTVLARGGAAESVADADLTVVEFNTFDTATTAAQLAALVRSTDADIVTLPEASEQTTSEAAALLAAGGLDFRVFTMTTAGPYPLPLSALVRRSLGDYRQLPGPQLRYGSLLLEPTTVGSPRIIAVHPTNPGLRSSLSDWRSETARAARQCVPGSNTIVAGDFNSTVDHPAFADLPCVDAATQAGTGSAGTWPSWLPSALAAPIDHVIVDPGAYRAVAAWTVRTGGSDHRALVVQLRRA</sequence>
<evidence type="ECO:0000259" key="3">
    <source>
        <dbReference type="Pfam" id="PF03372"/>
    </source>
</evidence>
<evidence type="ECO:0000256" key="2">
    <source>
        <dbReference type="SAM" id="Phobius"/>
    </source>
</evidence>
<reference evidence="4" key="1">
    <citation type="submission" date="2024-05" db="EMBL/GenBank/DDBJ databases">
        <authorList>
            <person name="Cai S.Y."/>
            <person name="Jin L.M."/>
            <person name="Li H.R."/>
        </authorList>
    </citation>
    <scope>NUCLEOTIDE SEQUENCE</scope>
    <source>
        <strain evidence="4">A5-74</strain>
    </source>
</reference>